<keyword evidence="4" id="KW-1185">Reference proteome</keyword>
<feature type="region of interest" description="Disordered" evidence="1">
    <location>
        <begin position="89"/>
        <end position="122"/>
    </location>
</feature>
<evidence type="ECO:0000313" key="4">
    <source>
        <dbReference type="Proteomes" id="UP000216498"/>
    </source>
</evidence>
<evidence type="ECO:0008006" key="5">
    <source>
        <dbReference type="Google" id="ProtNLM"/>
    </source>
</evidence>
<evidence type="ECO:0000256" key="1">
    <source>
        <dbReference type="SAM" id="MobiDB-lite"/>
    </source>
</evidence>
<name>A0A265N6X1_9BACI</name>
<proteinExistence type="predicted"/>
<evidence type="ECO:0000313" key="3">
    <source>
        <dbReference type="EMBL" id="OZU87587.1"/>
    </source>
</evidence>
<dbReference type="AlphaFoldDB" id="A0A265N6X1"/>
<organism evidence="3 4">
    <name type="scientific">Virgibacillus indicus</name>
    <dbReference type="NCBI Taxonomy" id="2024554"/>
    <lineage>
        <taxon>Bacteria</taxon>
        <taxon>Bacillati</taxon>
        <taxon>Bacillota</taxon>
        <taxon>Bacilli</taxon>
        <taxon>Bacillales</taxon>
        <taxon>Bacillaceae</taxon>
        <taxon>Virgibacillus</taxon>
    </lineage>
</organism>
<accession>A0A265N6X1</accession>
<keyword evidence="2" id="KW-0732">Signal</keyword>
<evidence type="ECO:0000256" key="2">
    <source>
        <dbReference type="SAM" id="SignalP"/>
    </source>
</evidence>
<dbReference type="Proteomes" id="UP000216498">
    <property type="component" value="Unassembled WGS sequence"/>
</dbReference>
<gene>
    <name evidence="3" type="ORF">CIL03_15980</name>
</gene>
<sequence length="148" mass="16698">MIRLKKILTIFFAMIVLTACSGEENQYDYIFTGESEHWEAEYSFSGTEIWGEEDGTTTYSNENRDEFVLTYKGTLKELSSLESLEYSYDTSAGGGSGTREFDEPPKEVTFKSGGSTGNGAKVNDDEVIQVKVKWNDYEESFELHNESS</sequence>
<dbReference type="EMBL" id="NPMS01000009">
    <property type="protein sequence ID" value="OZU87587.1"/>
    <property type="molecule type" value="Genomic_DNA"/>
</dbReference>
<comment type="caution">
    <text evidence="3">The sequence shown here is derived from an EMBL/GenBank/DDBJ whole genome shotgun (WGS) entry which is preliminary data.</text>
</comment>
<reference evidence="3 4" key="1">
    <citation type="submission" date="2017-08" db="EMBL/GenBank/DDBJ databases">
        <title>Virgibacillus indicus sp. nov. and Virgibacillus profoundi sp. nov, two moderately halophilic bacteria isolated from marine sediment by using the Microfluidic Streak Plate.</title>
        <authorList>
            <person name="Xu B."/>
            <person name="Hu B."/>
            <person name="Wang J."/>
            <person name="Zhu Y."/>
            <person name="Huang L."/>
            <person name="Du W."/>
            <person name="Huang Y."/>
        </authorList>
    </citation>
    <scope>NUCLEOTIDE SEQUENCE [LARGE SCALE GENOMIC DNA]</scope>
    <source>
        <strain evidence="3 4">IO3-P2-C2</strain>
    </source>
</reference>
<dbReference type="PROSITE" id="PS51257">
    <property type="entry name" value="PROKAR_LIPOPROTEIN"/>
    <property type="match status" value="1"/>
</dbReference>
<feature type="compositionally biased region" description="Basic and acidic residues" evidence="1">
    <location>
        <begin position="99"/>
        <end position="109"/>
    </location>
</feature>
<feature type="signal peptide" evidence="2">
    <location>
        <begin position="1"/>
        <end position="21"/>
    </location>
</feature>
<feature type="chain" id="PRO_5038332511" description="Lipoprotein" evidence="2">
    <location>
        <begin position="22"/>
        <end position="148"/>
    </location>
</feature>
<dbReference type="OrthoDB" id="1910713at2"/>
<protein>
    <recommendedName>
        <fullName evidence="5">Lipoprotein</fullName>
    </recommendedName>
</protein>